<keyword evidence="9" id="KW-1185">Reference proteome</keyword>
<evidence type="ECO:0000256" key="1">
    <source>
        <dbReference type="ARBA" id="ARBA00004167"/>
    </source>
</evidence>
<evidence type="ECO:0000256" key="2">
    <source>
        <dbReference type="ARBA" id="ARBA00022692"/>
    </source>
</evidence>
<gene>
    <name evidence="8" type="ORF">C8A03DRAFT_19098</name>
</gene>
<keyword evidence="4 6" id="KW-0472">Membrane</keyword>
<dbReference type="PANTHER" id="PTHR15549">
    <property type="entry name" value="PAIRED IMMUNOGLOBULIN-LIKE TYPE 2 RECEPTOR"/>
    <property type="match status" value="1"/>
</dbReference>
<evidence type="ECO:0000256" key="7">
    <source>
        <dbReference type="SAM" id="SignalP"/>
    </source>
</evidence>
<feature type="compositionally biased region" description="Low complexity" evidence="5">
    <location>
        <begin position="184"/>
        <end position="209"/>
    </location>
</feature>
<evidence type="ECO:0008006" key="10">
    <source>
        <dbReference type="Google" id="ProtNLM"/>
    </source>
</evidence>
<dbReference type="Pfam" id="PF03229">
    <property type="entry name" value="Alpha_GJ"/>
    <property type="match status" value="1"/>
</dbReference>
<feature type="transmembrane region" description="Helical" evidence="6">
    <location>
        <begin position="240"/>
        <end position="262"/>
    </location>
</feature>
<feature type="signal peptide" evidence="7">
    <location>
        <begin position="1"/>
        <end position="21"/>
    </location>
</feature>
<evidence type="ECO:0000256" key="6">
    <source>
        <dbReference type="SAM" id="Phobius"/>
    </source>
</evidence>
<proteinExistence type="predicted"/>
<dbReference type="GO" id="GO:0016020">
    <property type="term" value="C:membrane"/>
    <property type="evidence" value="ECO:0007669"/>
    <property type="project" value="UniProtKB-SubCell"/>
</dbReference>
<keyword evidence="7" id="KW-0732">Signal</keyword>
<protein>
    <recommendedName>
        <fullName evidence="10">Mid2 domain-containing protein</fullName>
    </recommendedName>
</protein>
<sequence>MAVMSLRRLVAVSAWLTAVSAGLEREQPHAPGPVQTPAPNLKDANVHLAPRVLTARPAPRGLLQKRDTNTCGYVDGSSRSAYVCAADDAQCLYNTEASAVGCCLTTSCNIYTACLDYSDSARSSTLNMDRTRYCSDSDKPSCAVLQYADPTNTLSGYTIPTCDTVATTHIFYFSALDTRSTTRTSSSTLALTTSTSDETTSSSSSSSSSGITQAATTRDRTNTSTATPDAESSSTPVGPIVGGVVGGVAALGLIGLGVFFLLRRKNQGLASPMAPPSGPAYMPPPGQGPYPNQTPPPNMAGMHHAPGAYDPHYSMVKPPMATMVSPMQPPPMSPDPMGISPSHSPAPAYHTQMQAMAPPPGHMAMGSTPSPPPHHSMGGTPPPQGPFPPNGPYVPYPGPKQQQAQFGAVELPTQRGDGQVHELS</sequence>
<organism evidence="8 9">
    <name type="scientific">Achaetomium macrosporum</name>
    <dbReference type="NCBI Taxonomy" id="79813"/>
    <lineage>
        <taxon>Eukaryota</taxon>
        <taxon>Fungi</taxon>
        <taxon>Dikarya</taxon>
        <taxon>Ascomycota</taxon>
        <taxon>Pezizomycotina</taxon>
        <taxon>Sordariomycetes</taxon>
        <taxon>Sordariomycetidae</taxon>
        <taxon>Sordariales</taxon>
        <taxon>Chaetomiaceae</taxon>
        <taxon>Achaetomium</taxon>
    </lineage>
</organism>
<comment type="subcellular location">
    <subcellularLocation>
        <location evidence="1">Membrane</location>
        <topology evidence="1">Single-pass membrane protein</topology>
    </subcellularLocation>
</comment>
<comment type="caution">
    <text evidence="8">The sequence shown here is derived from an EMBL/GenBank/DDBJ whole genome shotgun (WGS) entry which is preliminary data.</text>
</comment>
<dbReference type="GO" id="GO:0071944">
    <property type="term" value="C:cell periphery"/>
    <property type="evidence" value="ECO:0007669"/>
    <property type="project" value="UniProtKB-ARBA"/>
</dbReference>
<dbReference type="EMBL" id="MU860450">
    <property type="protein sequence ID" value="KAK4233911.1"/>
    <property type="molecule type" value="Genomic_DNA"/>
</dbReference>
<dbReference type="InterPro" id="IPR051694">
    <property type="entry name" value="Immunoregulatory_rcpt-like"/>
</dbReference>
<keyword evidence="2 6" id="KW-0812">Transmembrane</keyword>
<accession>A0AAN7H414</accession>
<dbReference type="InterPro" id="IPR004913">
    <property type="entry name" value="Herpes_gJ"/>
</dbReference>
<dbReference type="AlphaFoldDB" id="A0AAN7H414"/>
<dbReference type="Proteomes" id="UP001303760">
    <property type="component" value="Unassembled WGS sequence"/>
</dbReference>
<feature type="compositionally biased region" description="Pro residues" evidence="5">
    <location>
        <begin position="369"/>
        <end position="398"/>
    </location>
</feature>
<feature type="region of interest" description="Disordered" evidence="5">
    <location>
        <begin position="361"/>
        <end position="424"/>
    </location>
</feature>
<name>A0AAN7H414_9PEZI</name>
<keyword evidence="3 6" id="KW-1133">Transmembrane helix</keyword>
<feature type="chain" id="PRO_5042909154" description="Mid2 domain-containing protein" evidence="7">
    <location>
        <begin position="22"/>
        <end position="424"/>
    </location>
</feature>
<feature type="region of interest" description="Disordered" evidence="5">
    <location>
        <begin position="184"/>
        <end position="238"/>
    </location>
</feature>
<evidence type="ECO:0000256" key="5">
    <source>
        <dbReference type="SAM" id="MobiDB-lite"/>
    </source>
</evidence>
<reference evidence="8" key="1">
    <citation type="journal article" date="2023" name="Mol. Phylogenet. Evol.">
        <title>Genome-scale phylogeny and comparative genomics of the fungal order Sordariales.</title>
        <authorList>
            <person name="Hensen N."/>
            <person name="Bonometti L."/>
            <person name="Westerberg I."/>
            <person name="Brannstrom I.O."/>
            <person name="Guillou S."/>
            <person name="Cros-Aarteil S."/>
            <person name="Calhoun S."/>
            <person name="Haridas S."/>
            <person name="Kuo A."/>
            <person name="Mondo S."/>
            <person name="Pangilinan J."/>
            <person name="Riley R."/>
            <person name="LaButti K."/>
            <person name="Andreopoulos B."/>
            <person name="Lipzen A."/>
            <person name="Chen C."/>
            <person name="Yan M."/>
            <person name="Daum C."/>
            <person name="Ng V."/>
            <person name="Clum A."/>
            <person name="Steindorff A."/>
            <person name="Ohm R.A."/>
            <person name="Martin F."/>
            <person name="Silar P."/>
            <person name="Natvig D.O."/>
            <person name="Lalanne C."/>
            <person name="Gautier V."/>
            <person name="Ament-Velasquez S.L."/>
            <person name="Kruys A."/>
            <person name="Hutchinson M.I."/>
            <person name="Powell A.J."/>
            <person name="Barry K."/>
            <person name="Miller A.N."/>
            <person name="Grigoriev I.V."/>
            <person name="Debuchy R."/>
            <person name="Gladieux P."/>
            <person name="Hiltunen Thoren M."/>
            <person name="Johannesson H."/>
        </authorList>
    </citation>
    <scope>NUCLEOTIDE SEQUENCE</scope>
    <source>
        <strain evidence="8">CBS 532.94</strain>
    </source>
</reference>
<evidence type="ECO:0000313" key="9">
    <source>
        <dbReference type="Proteomes" id="UP001303760"/>
    </source>
</evidence>
<evidence type="ECO:0000256" key="3">
    <source>
        <dbReference type="ARBA" id="ARBA00022989"/>
    </source>
</evidence>
<reference evidence="8" key="2">
    <citation type="submission" date="2023-05" db="EMBL/GenBank/DDBJ databases">
        <authorList>
            <consortium name="Lawrence Berkeley National Laboratory"/>
            <person name="Steindorff A."/>
            <person name="Hensen N."/>
            <person name="Bonometti L."/>
            <person name="Westerberg I."/>
            <person name="Brannstrom I.O."/>
            <person name="Guillou S."/>
            <person name="Cros-Aarteil S."/>
            <person name="Calhoun S."/>
            <person name="Haridas S."/>
            <person name="Kuo A."/>
            <person name="Mondo S."/>
            <person name="Pangilinan J."/>
            <person name="Riley R."/>
            <person name="Labutti K."/>
            <person name="Andreopoulos B."/>
            <person name="Lipzen A."/>
            <person name="Chen C."/>
            <person name="Yanf M."/>
            <person name="Daum C."/>
            <person name="Ng V."/>
            <person name="Clum A."/>
            <person name="Ohm R."/>
            <person name="Martin F."/>
            <person name="Silar P."/>
            <person name="Natvig D."/>
            <person name="Lalanne C."/>
            <person name="Gautier V."/>
            <person name="Ament-Velasquez S.L."/>
            <person name="Kruys A."/>
            <person name="Hutchinson M.I."/>
            <person name="Powell A.J."/>
            <person name="Barry K."/>
            <person name="Miller A.N."/>
            <person name="Grigoriev I.V."/>
            <person name="Debuchy R."/>
            <person name="Gladieux P."/>
            <person name="Thoren M.H."/>
            <person name="Johannesson H."/>
        </authorList>
    </citation>
    <scope>NUCLEOTIDE SEQUENCE</scope>
    <source>
        <strain evidence="8">CBS 532.94</strain>
    </source>
</reference>
<evidence type="ECO:0000313" key="8">
    <source>
        <dbReference type="EMBL" id="KAK4233911.1"/>
    </source>
</evidence>
<evidence type="ECO:0000256" key="4">
    <source>
        <dbReference type="ARBA" id="ARBA00023136"/>
    </source>
</evidence>